<dbReference type="Proteomes" id="UP001432322">
    <property type="component" value="Unassembled WGS sequence"/>
</dbReference>
<name>A0AAV5W5E8_9BILA</name>
<evidence type="ECO:0000313" key="1">
    <source>
        <dbReference type="EMBL" id="GMT25900.1"/>
    </source>
</evidence>
<sequence length="74" mass="8474">LVVNRVEAYLVSTRHVWIMRKLIAADKFKLKILRDHCLSLFTTPADMKHITTAVFGALSEDAKKAVHERTLELI</sequence>
<comment type="caution">
    <text evidence="1">The sequence shown here is derived from an EMBL/GenBank/DDBJ whole genome shotgun (WGS) entry which is preliminary data.</text>
</comment>
<keyword evidence="2" id="KW-1185">Reference proteome</keyword>
<proteinExistence type="predicted"/>
<evidence type="ECO:0000313" key="2">
    <source>
        <dbReference type="Proteomes" id="UP001432322"/>
    </source>
</evidence>
<feature type="non-terminal residue" evidence="1">
    <location>
        <position position="74"/>
    </location>
</feature>
<protein>
    <submittedName>
        <fullName evidence="1">Uncharacterized protein</fullName>
    </submittedName>
</protein>
<organism evidence="1 2">
    <name type="scientific">Pristionchus fissidentatus</name>
    <dbReference type="NCBI Taxonomy" id="1538716"/>
    <lineage>
        <taxon>Eukaryota</taxon>
        <taxon>Metazoa</taxon>
        <taxon>Ecdysozoa</taxon>
        <taxon>Nematoda</taxon>
        <taxon>Chromadorea</taxon>
        <taxon>Rhabditida</taxon>
        <taxon>Rhabditina</taxon>
        <taxon>Diplogasteromorpha</taxon>
        <taxon>Diplogasteroidea</taxon>
        <taxon>Neodiplogasteridae</taxon>
        <taxon>Pristionchus</taxon>
    </lineage>
</organism>
<dbReference type="EMBL" id="BTSY01000004">
    <property type="protein sequence ID" value="GMT25900.1"/>
    <property type="molecule type" value="Genomic_DNA"/>
</dbReference>
<reference evidence="1" key="1">
    <citation type="submission" date="2023-10" db="EMBL/GenBank/DDBJ databases">
        <title>Genome assembly of Pristionchus species.</title>
        <authorList>
            <person name="Yoshida K."/>
            <person name="Sommer R.J."/>
        </authorList>
    </citation>
    <scope>NUCLEOTIDE SEQUENCE</scope>
    <source>
        <strain evidence="1">RS5133</strain>
    </source>
</reference>
<feature type="non-terminal residue" evidence="1">
    <location>
        <position position="1"/>
    </location>
</feature>
<accession>A0AAV5W5E8</accession>
<gene>
    <name evidence="1" type="ORF">PFISCL1PPCAC_17197</name>
</gene>
<dbReference type="AlphaFoldDB" id="A0AAV5W5E8"/>